<accession>A0A9W6BEJ9</accession>
<feature type="compositionally biased region" description="Low complexity" evidence="1">
    <location>
        <begin position="158"/>
        <end position="185"/>
    </location>
</feature>
<keyword evidence="5" id="KW-1185">Reference proteome</keyword>
<evidence type="ECO:0000256" key="1">
    <source>
        <dbReference type="SAM" id="MobiDB-lite"/>
    </source>
</evidence>
<dbReference type="CDD" id="cd01855">
    <property type="entry name" value="YqeH"/>
    <property type="match status" value="1"/>
</dbReference>
<dbReference type="OrthoDB" id="1696305at2759"/>
<feature type="region of interest" description="Disordered" evidence="1">
    <location>
        <begin position="679"/>
        <end position="699"/>
    </location>
</feature>
<evidence type="ECO:0000259" key="3">
    <source>
        <dbReference type="Pfam" id="PF21516"/>
    </source>
</evidence>
<evidence type="ECO:0000259" key="2">
    <source>
        <dbReference type="Pfam" id="PF01926"/>
    </source>
</evidence>
<evidence type="ECO:0008006" key="6">
    <source>
        <dbReference type="Google" id="ProtNLM"/>
    </source>
</evidence>
<feature type="compositionally biased region" description="Low complexity" evidence="1">
    <location>
        <begin position="197"/>
        <end position="207"/>
    </location>
</feature>
<dbReference type="Proteomes" id="UP001165080">
    <property type="component" value="Unassembled WGS sequence"/>
</dbReference>
<dbReference type="InterPro" id="IPR048422">
    <property type="entry name" value="NOA1/YqeH-like_C"/>
</dbReference>
<dbReference type="InterPro" id="IPR050896">
    <property type="entry name" value="Mito_lipid_metab_GTPase"/>
</dbReference>
<feature type="domain" description="G" evidence="2">
    <location>
        <begin position="450"/>
        <end position="513"/>
    </location>
</feature>
<reference evidence="4 5" key="1">
    <citation type="journal article" date="2023" name="Commun. Biol.">
        <title>Reorganization of the ancestral sex-determining regions during the evolution of trioecy in Pleodorina starrii.</title>
        <authorList>
            <person name="Takahashi K."/>
            <person name="Suzuki S."/>
            <person name="Kawai-Toyooka H."/>
            <person name="Yamamoto K."/>
            <person name="Hamaji T."/>
            <person name="Ootsuki R."/>
            <person name="Yamaguchi H."/>
            <person name="Kawachi M."/>
            <person name="Higashiyama T."/>
            <person name="Nozaki H."/>
        </authorList>
    </citation>
    <scope>NUCLEOTIDE SEQUENCE [LARGE SCALE GENOMIC DNA]</scope>
    <source>
        <strain evidence="4 5">NIES-4479</strain>
    </source>
</reference>
<feature type="domain" description="NOA1/YqeH-like C-terminal" evidence="3">
    <location>
        <begin position="568"/>
        <end position="666"/>
    </location>
</feature>
<dbReference type="EMBL" id="BRXU01000003">
    <property type="protein sequence ID" value="GLC50152.1"/>
    <property type="molecule type" value="Genomic_DNA"/>
</dbReference>
<proteinExistence type="predicted"/>
<gene>
    <name evidence="4" type="primary">PLEST000348</name>
    <name evidence="4" type="ORF">PLESTB_000348100</name>
</gene>
<feature type="region of interest" description="Disordered" evidence="1">
    <location>
        <begin position="147"/>
        <end position="207"/>
    </location>
</feature>
<dbReference type="SUPFAM" id="SSF52540">
    <property type="entry name" value="P-loop containing nucleoside triphosphate hydrolases"/>
    <property type="match status" value="1"/>
</dbReference>
<dbReference type="Pfam" id="PF21516">
    <property type="entry name" value="YqeH-like_C"/>
    <property type="match status" value="1"/>
</dbReference>
<evidence type="ECO:0000313" key="4">
    <source>
        <dbReference type="EMBL" id="GLC50152.1"/>
    </source>
</evidence>
<protein>
    <recommendedName>
        <fullName evidence="6">G domain-containing protein</fullName>
    </recommendedName>
</protein>
<comment type="caution">
    <text evidence="4">The sequence shown here is derived from an EMBL/GenBank/DDBJ whole genome shotgun (WGS) entry which is preliminary data.</text>
</comment>
<sequence length="699" mass="74736">MHCTPTRLPRLLLTRQFNYISQCKVLRCSASYFHYRSFAGRHHDFGLSSLALASGERFAAIEAYFTIFARRKIASSACEARLTSAVAGRAPVMLPVGDMRCARSLRSTSCSSAPRQTAWPLFSATPCAYRHVLLPLAPALQPTALTQRHFSSKKPAHAASSTTAESAATAESEPVASVSSSTARAGRGRRPVGTGAGSEATAPAAAAPSASDLAAANLLSDEALRAMGVKLPTHCCGCGMKLQRQDERAPGFFTVPARLLEPKEESPAVAAPAAEGEADEAPVVEFEDVGRLSGDEPDVLCQRCYWLTHSGKLKSYVGEAALPSFDLGKKVGRKIYLQKDRKAVVLVVVDMWDFDGSLPRQAIRALLPPGTGDEAPEELKWKLMVAANKFDLLPSAATVPRVQQWVRTRLKQAGLPHAEKVFMVSAAKGLGVKDMVQDIRQALGFRGDLWVVGAQNAGKSSLIRAMKRLAGTDGKGDPTVAPVPGTTLGLLQVPGIPLGPKHRTFDTPGVPHAHQLTSYLSTEVVRKVLPSKQLRGRTYRIEPGHTVLLGAGLARLDVVSAPGPTLYLTVFVSAHVNLHMGKTEGVDGKMQSLADNGLLAPPDSAEDVAALPQWEAVEVEVEGSDWSRSSVDVAIAGLGWVAVGCRGRARLRVWTLPGVTVTTHAALIPDYAREFEKKGVSSLLPRPPKKEQAKPAKKV</sequence>
<dbReference type="GO" id="GO:0005739">
    <property type="term" value="C:mitochondrion"/>
    <property type="evidence" value="ECO:0007669"/>
    <property type="project" value="TreeGrafter"/>
</dbReference>
<dbReference type="Pfam" id="PF01926">
    <property type="entry name" value="MMR_HSR1"/>
    <property type="match status" value="1"/>
</dbReference>
<dbReference type="InterPro" id="IPR027417">
    <property type="entry name" value="P-loop_NTPase"/>
</dbReference>
<feature type="compositionally biased region" description="Basic and acidic residues" evidence="1">
    <location>
        <begin position="688"/>
        <end position="699"/>
    </location>
</feature>
<dbReference type="AlphaFoldDB" id="A0A9W6BEJ9"/>
<evidence type="ECO:0000313" key="5">
    <source>
        <dbReference type="Proteomes" id="UP001165080"/>
    </source>
</evidence>
<dbReference type="PANTHER" id="PTHR46434">
    <property type="entry name" value="GENETIC INTERACTOR OF PROHIBITINS 3, MITOCHONDRIAL"/>
    <property type="match status" value="1"/>
</dbReference>
<dbReference type="PANTHER" id="PTHR46434:SF1">
    <property type="entry name" value="GENETIC INTERACTOR OF PROHIBITINS 3, MITOCHONDRIAL"/>
    <property type="match status" value="1"/>
</dbReference>
<organism evidence="4 5">
    <name type="scientific">Pleodorina starrii</name>
    <dbReference type="NCBI Taxonomy" id="330485"/>
    <lineage>
        <taxon>Eukaryota</taxon>
        <taxon>Viridiplantae</taxon>
        <taxon>Chlorophyta</taxon>
        <taxon>core chlorophytes</taxon>
        <taxon>Chlorophyceae</taxon>
        <taxon>CS clade</taxon>
        <taxon>Chlamydomonadales</taxon>
        <taxon>Volvocaceae</taxon>
        <taxon>Pleodorina</taxon>
    </lineage>
</organism>
<dbReference type="Gene3D" id="3.40.50.300">
    <property type="entry name" value="P-loop containing nucleotide triphosphate hydrolases"/>
    <property type="match status" value="1"/>
</dbReference>
<dbReference type="GO" id="GO:0005525">
    <property type="term" value="F:GTP binding"/>
    <property type="evidence" value="ECO:0007669"/>
    <property type="project" value="InterPro"/>
</dbReference>
<name>A0A9W6BEJ9_9CHLO</name>
<dbReference type="InterPro" id="IPR006073">
    <property type="entry name" value="GTP-bd"/>
</dbReference>